<protein>
    <submittedName>
        <fullName evidence="2">Uncharacterized protein</fullName>
    </submittedName>
</protein>
<feature type="compositionally biased region" description="Polar residues" evidence="1">
    <location>
        <begin position="261"/>
        <end position="280"/>
    </location>
</feature>
<feature type="compositionally biased region" description="Pro residues" evidence="1">
    <location>
        <begin position="554"/>
        <end position="569"/>
    </location>
</feature>
<feature type="compositionally biased region" description="Polar residues" evidence="1">
    <location>
        <begin position="361"/>
        <end position="374"/>
    </location>
</feature>
<feature type="compositionally biased region" description="Acidic residues" evidence="1">
    <location>
        <begin position="342"/>
        <end position="355"/>
    </location>
</feature>
<keyword evidence="3" id="KW-1185">Reference proteome</keyword>
<dbReference type="Proteomes" id="UP001218218">
    <property type="component" value="Unassembled WGS sequence"/>
</dbReference>
<accession>A0AAD7EQ76</accession>
<sequence>MASLRAERKSFSSSRAPDLRPPNSARGSVFSNVLPALRRSSETTSDDMPGHHKSALVTLKLSSLSFLDSVVKDDASRDPLYVIRTTGTSTSVLRNDPWEGLTKTAEIKWPKVIPTKGKTKETLGVLVQMSDGRWQSADTVLRPGTMLSAPPKFTIPNFPSSMKWKRVGAAYWCTTSSVKGPIATFHPAVEGVPPRIRVFETLHDRHDSRPILVHNGVSVILLDHLIITAMLLVTDVQDWMLVQKYEGDDASPPPILPPLATGSTTDLFDTPPQSAPASNSQWRKILYGEPIFPKRYPSSRSASTTDLSAPLPTSTKQMAKILYGDPIYPSLTSSPVTSSWDSGDEDDEDDEDDDVYREQRGSANSSLPSPQMPQTPRVDSPSSDSIFYPNGRPPSHGYIDPYYGDDVPPVPQIPAQYASSVISMSRGTTPPDSARLRTRRELPSPPTRVSESSSRPMHRSQSTPPREVPAQSGRRPSEPLFLTTAYPSSPSSSSAPPAPSPVQPPTRTLTRSQSMKLRPQRQLPMPPMEGASDLSRTNTRSSRRSSQYSQRSLPLPPGSAAAPPPLPRPPLRKDPTEELWGVGYSWSSNGAGPLSEAPPPYMEEAESPTSARSMSSLQSSNPSTKRRSTYHR</sequence>
<feature type="compositionally biased region" description="Polar residues" evidence="1">
    <location>
        <begin position="447"/>
        <end position="464"/>
    </location>
</feature>
<reference evidence="2" key="1">
    <citation type="submission" date="2023-03" db="EMBL/GenBank/DDBJ databases">
        <title>Massive genome expansion in bonnet fungi (Mycena s.s.) driven by repeated elements and novel gene families across ecological guilds.</title>
        <authorList>
            <consortium name="Lawrence Berkeley National Laboratory"/>
            <person name="Harder C.B."/>
            <person name="Miyauchi S."/>
            <person name="Viragh M."/>
            <person name="Kuo A."/>
            <person name="Thoen E."/>
            <person name="Andreopoulos B."/>
            <person name="Lu D."/>
            <person name="Skrede I."/>
            <person name="Drula E."/>
            <person name="Henrissat B."/>
            <person name="Morin E."/>
            <person name="Kohler A."/>
            <person name="Barry K."/>
            <person name="LaButti K."/>
            <person name="Morin E."/>
            <person name="Salamov A."/>
            <person name="Lipzen A."/>
            <person name="Mereny Z."/>
            <person name="Hegedus B."/>
            <person name="Baldrian P."/>
            <person name="Stursova M."/>
            <person name="Weitz H."/>
            <person name="Taylor A."/>
            <person name="Grigoriev I.V."/>
            <person name="Nagy L.G."/>
            <person name="Martin F."/>
            <person name="Kauserud H."/>
        </authorList>
    </citation>
    <scope>NUCLEOTIDE SEQUENCE</scope>
    <source>
        <strain evidence="2">CBHHK002</strain>
    </source>
</reference>
<feature type="compositionally biased region" description="Polar residues" evidence="1">
    <location>
        <begin position="505"/>
        <end position="515"/>
    </location>
</feature>
<feature type="region of interest" description="Disordered" evidence="1">
    <location>
        <begin position="333"/>
        <end position="632"/>
    </location>
</feature>
<feature type="compositionally biased region" description="Polar residues" evidence="1">
    <location>
        <begin position="607"/>
        <end position="623"/>
    </location>
</feature>
<dbReference type="EMBL" id="JARIHO010000020">
    <property type="protein sequence ID" value="KAJ7346945.1"/>
    <property type="molecule type" value="Genomic_DNA"/>
</dbReference>
<evidence type="ECO:0000313" key="2">
    <source>
        <dbReference type="EMBL" id="KAJ7346945.1"/>
    </source>
</evidence>
<dbReference type="AlphaFoldDB" id="A0AAD7EQ76"/>
<feature type="region of interest" description="Disordered" evidence="1">
    <location>
        <begin position="1"/>
        <end position="33"/>
    </location>
</feature>
<feature type="region of interest" description="Disordered" evidence="1">
    <location>
        <begin position="251"/>
        <end position="280"/>
    </location>
</feature>
<evidence type="ECO:0000313" key="3">
    <source>
        <dbReference type="Proteomes" id="UP001218218"/>
    </source>
</evidence>
<name>A0AAD7EQ76_9AGAR</name>
<feature type="compositionally biased region" description="Polar residues" evidence="1">
    <location>
        <begin position="417"/>
        <end position="431"/>
    </location>
</feature>
<proteinExistence type="predicted"/>
<organism evidence="2 3">
    <name type="scientific">Mycena albidolilacea</name>
    <dbReference type="NCBI Taxonomy" id="1033008"/>
    <lineage>
        <taxon>Eukaryota</taxon>
        <taxon>Fungi</taxon>
        <taxon>Dikarya</taxon>
        <taxon>Basidiomycota</taxon>
        <taxon>Agaricomycotina</taxon>
        <taxon>Agaricomycetes</taxon>
        <taxon>Agaricomycetidae</taxon>
        <taxon>Agaricales</taxon>
        <taxon>Marasmiineae</taxon>
        <taxon>Mycenaceae</taxon>
        <taxon>Mycena</taxon>
    </lineage>
</organism>
<evidence type="ECO:0000256" key="1">
    <source>
        <dbReference type="SAM" id="MobiDB-lite"/>
    </source>
</evidence>
<gene>
    <name evidence="2" type="ORF">DFH08DRAFT_937313</name>
</gene>
<feature type="compositionally biased region" description="Low complexity" evidence="1">
    <location>
        <begin position="397"/>
        <end position="407"/>
    </location>
</feature>
<comment type="caution">
    <text evidence="2">The sequence shown here is derived from an EMBL/GenBank/DDBJ whole genome shotgun (WGS) entry which is preliminary data.</text>
</comment>
<feature type="compositionally biased region" description="Basic and acidic residues" evidence="1">
    <location>
        <begin position="1"/>
        <end position="10"/>
    </location>
</feature>
<feature type="compositionally biased region" description="Low complexity" evidence="1">
    <location>
        <begin position="535"/>
        <end position="553"/>
    </location>
</feature>